<protein>
    <submittedName>
        <fullName evidence="1">Uncharacterized protein</fullName>
    </submittedName>
</protein>
<reference evidence="1 2" key="1">
    <citation type="submission" date="2021-06" db="EMBL/GenBank/DDBJ databases">
        <title>Caerostris extrusa draft genome.</title>
        <authorList>
            <person name="Kono N."/>
            <person name="Arakawa K."/>
        </authorList>
    </citation>
    <scope>NUCLEOTIDE SEQUENCE [LARGE SCALE GENOMIC DNA]</scope>
</reference>
<name>A0AAV4UL08_CAEEX</name>
<accession>A0AAV4UL08</accession>
<dbReference type="EMBL" id="BPLR01013056">
    <property type="protein sequence ID" value="GIY58409.1"/>
    <property type="molecule type" value="Genomic_DNA"/>
</dbReference>
<comment type="caution">
    <text evidence="1">The sequence shown here is derived from an EMBL/GenBank/DDBJ whole genome shotgun (WGS) entry which is preliminary data.</text>
</comment>
<gene>
    <name evidence="1" type="primary">CRVP_22</name>
    <name evidence="1" type="ORF">CEXT_709481</name>
</gene>
<sequence>MIQTDLNVQHGDNNFTALVEVTKSNESSLAVMQCNSTGSSLLRSTKSRPIPFYQGGCPLIYMRYSYQHTACRPPNPRCTIYSRGISQPEKRLHRLETQLPQKFSGTGLRKNK</sequence>
<organism evidence="1 2">
    <name type="scientific">Caerostris extrusa</name>
    <name type="common">Bark spider</name>
    <name type="synonym">Caerostris bankana</name>
    <dbReference type="NCBI Taxonomy" id="172846"/>
    <lineage>
        <taxon>Eukaryota</taxon>
        <taxon>Metazoa</taxon>
        <taxon>Ecdysozoa</taxon>
        <taxon>Arthropoda</taxon>
        <taxon>Chelicerata</taxon>
        <taxon>Arachnida</taxon>
        <taxon>Araneae</taxon>
        <taxon>Araneomorphae</taxon>
        <taxon>Entelegynae</taxon>
        <taxon>Araneoidea</taxon>
        <taxon>Araneidae</taxon>
        <taxon>Caerostris</taxon>
    </lineage>
</organism>
<evidence type="ECO:0000313" key="1">
    <source>
        <dbReference type="EMBL" id="GIY58409.1"/>
    </source>
</evidence>
<dbReference type="Proteomes" id="UP001054945">
    <property type="component" value="Unassembled WGS sequence"/>
</dbReference>
<keyword evidence="2" id="KW-1185">Reference proteome</keyword>
<proteinExistence type="predicted"/>
<evidence type="ECO:0000313" key="2">
    <source>
        <dbReference type="Proteomes" id="UP001054945"/>
    </source>
</evidence>
<dbReference type="AlphaFoldDB" id="A0AAV4UL08"/>